<dbReference type="AlphaFoldDB" id="X0SUS4"/>
<organism evidence="1">
    <name type="scientific">marine sediment metagenome</name>
    <dbReference type="NCBI Taxonomy" id="412755"/>
    <lineage>
        <taxon>unclassified sequences</taxon>
        <taxon>metagenomes</taxon>
        <taxon>ecological metagenomes</taxon>
    </lineage>
</organism>
<comment type="caution">
    <text evidence="1">The sequence shown here is derived from an EMBL/GenBank/DDBJ whole genome shotgun (WGS) entry which is preliminary data.</text>
</comment>
<feature type="non-terminal residue" evidence="1">
    <location>
        <position position="339"/>
    </location>
</feature>
<proteinExistence type="predicted"/>
<protein>
    <submittedName>
        <fullName evidence="1">Uncharacterized protein</fullName>
    </submittedName>
</protein>
<evidence type="ECO:0000313" key="1">
    <source>
        <dbReference type="EMBL" id="GAF67535.1"/>
    </source>
</evidence>
<accession>X0SUS4</accession>
<dbReference type="EMBL" id="BARS01008843">
    <property type="protein sequence ID" value="GAF67535.1"/>
    <property type="molecule type" value="Genomic_DNA"/>
</dbReference>
<gene>
    <name evidence="1" type="ORF">S01H1_16771</name>
</gene>
<reference evidence="1" key="1">
    <citation type="journal article" date="2014" name="Front. Microbiol.">
        <title>High frequency of phylogenetically diverse reductive dehalogenase-homologous genes in deep subseafloor sedimentary metagenomes.</title>
        <authorList>
            <person name="Kawai M."/>
            <person name="Futagami T."/>
            <person name="Toyoda A."/>
            <person name="Takaki Y."/>
            <person name="Nishi S."/>
            <person name="Hori S."/>
            <person name="Arai W."/>
            <person name="Tsubouchi T."/>
            <person name="Morono Y."/>
            <person name="Uchiyama I."/>
            <person name="Ito T."/>
            <person name="Fujiyama A."/>
            <person name="Inagaki F."/>
            <person name="Takami H."/>
        </authorList>
    </citation>
    <scope>NUCLEOTIDE SEQUENCE</scope>
    <source>
        <strain evidence="1">Expedition CK06-06</strain>
    </source>
</reference>
<name>X0SUS4_9ZZZZ</name>
<sequence>MSINLKNSSTVTGNTLMTGLQNSTGATLHVKQNSTLSDRFALLVQTKNGGGDYSSSSGFYADDGDAMELRLANGGSNKVLISSDTSTGSYLKGGNTTFGRSITVGSDATASITLQASGTTFLQMFKSSSSSFINTGTSGGTVFFGAPATNVTNINVQGTGTFQTISNATSDTDKFLVSDGGEIKYRTGAEVRSDIGAGTGSGNVTTSGLTAGRVSFATSGTNIEDAGNFTYNNSTQILDVNGLIQGAALSSENTRVSTSQQFPVGHYSSGEVVWEMDSTWSDKQLQDYFDSSGVSWVDVADAPGGWCIYVDGGVSVGGAYNSGFPFIPVETDSADGDYY</sequence>